<dbReference type="PANTHER" id="PTHR46791:SF5">
    <property type="entry name" value="CLR5 DOMAIN-CONTAINING PROTEIN-RELATED"/>
    <property type="match status" value="1"/>
</dbReference>
<accession>A0A4S4M592</accession>
<dbReference type="EMBL" id="SGPM01000527">
    <property type="protein sequence ID" value="THH19638.1"/>
    <property type="molecule type" value="Genomic_DNA"/>
</dbReference>
<dbReference type="PANTHER" id="PTHR46791">
    <property type="entry name" value="EXPRESSED PROTEIN"/>
    <property type="match status" value="1"/>
</dbReference>
<name>A0A4S4M592_9APHY</name>
<proteinExistence type="predicted"/>
<reference evidence="2 3" key="1">
    <citation type="submission" date="2019-02" db="EMBL/GenBank/DDBJ databases">
        <title>Genome sequencing of the rare red list fungi Antrodiella citrinella (Flaviporus citrinellus).</title>
        <authorList>
            <person name="Buettner E."/>
            <person name="Kellner H."/>
        </authorList>
    </citation>
    <scope>NUCLEOTIDE SEQUENCE [LARGE SCALE GENOMIC DNA]</scope>
    <source>
        <strain evidence="2 3">DSM 108506</strain>
    </source>
</reference>
<evidence type="ECO:0000313" key="3">
    <source>
        <dbReference type="Proteomes" id="UP000308730"/>
    </source>
</evidence>
<organism evidence="2 3">
    <name type="scientific">Antrodiella citrinella</name>
    <dbReference type="NCBI Taxonomy" id="2447956"/>
    <lineage>
        <taxon>Eukaryota</taxon>
        <taxon>Fungi</taxon>
        <taxon>Dikarya</taxon>
        <taxon>Basidiomycota</taxon>
        <taxon>Agaricomycotina</taxon>
        <taxon>Agaricomycetes</taxon>
        <taxon>Polyporales</taxon>
        <taxon>Steccherinaceae</taxon>
        <taxon>Antrodiella</taxon>
    </lineage>
</organism>
<sequence length="215" mass="24728">MGDLLTDKGSEIGEMIRIHAILRAQAAPEYTEEQWPSSIQVQSKHNTPIEGFWLWVRKGEGHNLRNVLEEGRDRGIFNGSDDLHVCVFNWIWPPLVQHRLDGFCEYWNHHRIRKQQNKTLPAGTSPNQLWISPESAVATAKNCSIRVDMELVKALREELGGEEGRDEALQFVTREFEEEAQTAYTNLQTPAVDLTNVWHIFTLLVAEIQQLRTET</sequence>
<protein>
    <recommendedName>
        <fullName evidence="1">Integrase core domain-containing protein</fullName>
    </recommendedName>
</protein>
<dbReference type="Proteomes" id="UP000308730">
    <property type="component" value="Unassembled WGS sequence"/>
</dbReference>
<gene>
    <name evidence="2" type="ORF">EUX98_g8732</name>
</gene>
<dbReference type="Pfam" id="PF24764">
    <property type="entry name" value="rva_4"/>
    <property type="match status" value="1"/>
</dbReference>
<evidence type="ECO:0000313" key="2">
    <source>
        <dbReference type="EMBL" id="THH19638.1"/>
    </source>
</evidence>
<feature type="domain" description="Integrase core" evidence="1">
    <location>
        <begin position="33"/>
        <end position="132"/>
    </location>
</feature>
<dbReference type="InterPro" id="IPR058913">
    <property type="entry name" value="Integrase_dom_put"/>
</dbReference>
<evidence type="ECO:0000259" key="1">
    <source>
        <dbReference type="Pfam" id="PF24764"/>
    </source>
</evidence>
<dbReference type="OrthoDB" id="2750604at2759"/>
<comment type="caution">
    <text evidence="2">The sequence shown here is derived from an EMBL/GenBank/DDBJ whole genome shotgun (WGS) entry which is preliminary data.</text>
</comment>
<dbReference type="AlphaFoldDB" id="A0A4S4M592"/>
<keyword evidence="3" id="KW-1185">Reference proteome</keyword>